<evidence type="ECO:0000256" key="5">
    <source>
        <dbReference type="ARBA" id="ARBA00022771"/>
    </source>
</evidence>
<dbReference type="GeneID" id="19467978"/>
<dbReference type="RefSeq" id="XP_008076082.1">
    <property type="nucleotide sequence ID" value="XM_008077891.1"/>
</dbReference>
<dbReference type="HOGENOM" id="CLU_253908_0_0_1"/>
<evidence type="ECO:0000259" key="11">
    <source>
        <dbReference type="PROSITE" id="PS50157"/>
    </source>
</evidence>
<feature type="compositionally biased region" description="Polar residues" evidence="10">
    <location>
        <begin position="481"/>
        <end position="524"/>
    </location>
</feature>
<accession>S3DED2</accession>
<dbReference type="FunFam" id="3.30.160.60:FF:000458">
    <property type="entry name" value="pH-response transcription factor pacC/RIM101"/>
    <property type="match status" value="1"/>
</dbReference>
<dbReference type="GO" id="GO:0005634">
    <property type="term" value="C:nucleus"/>
    <property type="evidence" value="ECO:0007669"/>
    <property type="project" value="UniProtKB-SubCell"/>
</dbReference>
<dbReference type="SMART" id="SM00355">
    <property type="entry name" value="ZnF_C2H2"/>
    <property type="match status" value="3"/>
</dbReference>
<proteinExistence type="inferred from homology"/>
<organism evidence="12 13">
    <name type="scientific">Glarea lozoyensis (strain ATCC 20868 / MF5171)</name>
    <dbReference type="NCBI Taxonomy" id="1116229"/>
    <lineage>
        <taxon>Eukaryota</taxon>
        <taxon>Fungi</taxon>
        <taxon>Dikarya</taxon>
        <taxon>Ascomycota</taxon>
        <taxon>Pezizomycotina</taxon>
        <taxon>Leotiomycetes</taxon>
        <taxon>Helotiales</taxon>
        <taxon>Helotiaceae</taxon>
        <taxon>Glarea</taxon>
    </lineage>
</organism>
<protein>
    <submittedName>
        <fullName evidence="12">C2H2 and C2HC zinc finger</fullName>
    </submittedName>
</protein>
<dbReference type="GO" id="GO:0008270">
    <property type="term" value="F:zinc ion binding"/>
    <property type="evidence" value="ECO:0007669"/>
    <property type="project" value="UniProtKB-KW"/>
</dbReference>
<dbReference type="InterPro" id="IPR036236">
    <property type="entry name" value="Znf_C2H2_sf"/>
</dbReference>
<dbReference type="STRING" id="1116229.S3DED2"/>
<keyword evidence="6" id="KW-0862">Zinc</keyword>
<evidence type="ECO:0000313" key="12">
    <source>
        <dbReference type="EMBL" id="EPE36767.1"/>
    </source>
</evidence>
<evidence type="ECO:0000256" key="1">
    <source>
        <dbReference type="ARBA" id="ARBA00004123"/>
    </source>
</evidence>
<feature type="region of interest" description="Disordered" evidence="10">
    <location>
        <begin position="441"/>
        <end position="530"/>
    </location>
</feature>
<keyword evidence="2" id="KW-0678">Repressor</keyword>
<feature type="region of interest" description="Disordered" evidence="10">
    <location>
        <begin position="378"/>
        <end position="423"/>
    </location>
</feature>
<name>S3DED2_GLAL2</name>
<feature type="compositionally biased region" description="Low complexity" evidence="10">
    <location>
        <begin position="403"/>
        <end position="423"/>
    </location>
</feature>
<gene>
    <name evidence="12" type="ORF">GLAREA_08930</name>
</gene>
<feature type="compositionally biased region" description="Basic and acidic residues" evidence="10">
    <location>
        <begin position="570"/>
        <end position="583"/>
    </location>
</feature>
<feature type="region of interest" description="Disordered" evidence="10">
    <location>
        <begin position="560"/>
        <end position="587"/>
    </location>
</feature>
<keyword evidence="13" id="KW-1185">Reference proteome</keyword>
<feature type="compositionally biased region" description="Polar residues" evidence="10">
    <location>
        <begin position="442"/>
        <end position="457"/>
    </location>
</feature>
<dbReference type="OrthoDB" id="6155966at2759"/>
<dbReference type="Proteomes" id="UP000016922">
    <property type="component" value="Unassembled WGS sequence"/>
</dbReference>
<comment type="subcellular location">
    <subcellularLocation>
        <location evidence="1">Nucleus</location>
    </subcellularLocation>
</comment>
<dbReference type="PANTHER" id="PTHR40788">
    <property type="entry name" value="CLR5 DOMAIN-CONTAINING PROTEIN-RELATED"/>
    <property type="match status" value="1"/>
</dbReference>
<feature type="compositionally biased region" description="Basic and acidic residues" evidence="10">
    <location>
        <begin position="114"/>
        <end position="125"/>
    </location>
</feature>
<dbReference type="PANTHER" id="PTHR40788:SF2">
    <property type="entry name" value="CLR5 DOMAIN-CONTAINING PROTEIN"/>
    <property type="match status" value="1"/>
</dbReference>
<dbReference type="PROSITE" id="PS50157">
    <property type="entry name" value="ZINC_FINGER_C2H2_2"/>
    <property type="match status" value="2"/>
</dbReference>
<keyword evidence="3" id="KW-0479">Metal-binding</keyword>
<feature type="domain" description="C2H2-type" evidence="11">
    <location>
        <begin position="98"/>
        <end position="125"/>
    </location>
</feature>
<evidence type="ECO:0000256" key="3">
    <source>
        <dbReference type="ARBA" id="ARBA00022723"/>
    </source>
</evidence>
<dbReference type="SUPFAM" id="SSF57667">
    <property type="entry name" value="beta-beta-alpha zinc fingers"/>
    <property type="match status" value="1"/>
</dbReference>
<keyword evidence="5 9" id="KW-0863">Zinc-finger</keyword>
<feature type="compositionally biased region" description="Low complexity" evidence="10">
    <location>
        <begin position="174"/>
        <end position="191"/>
    </location>
</feature>
<dbReference type="EMBL" id="KE145352">
    <property type="protein sequence ID" value="EPE36767.1"/>
    <property type="molecule type" value="Genomic_DNA"/>
</dbReference>
<evidence type="ECO:0000256" key="7">
    <source>
        <dbReference type="ARBA" id="ARBA00023242"/>
    </source>
</evidence>
<feature type="region of interest" description="Disordered" evidence="10">
    <location>
        <begin position="114"/>
        <end position="146"/>
    </location>
</feature>
<keyword evidence="7" id="KW-0539">Nucleus</keyword>
<dbReference type="eggNOG" id="KOG1721">
    <property type="taxonomic scope" value="Eukaryota"/>
</dbReference>
<reference evidence="12 13" key="1">
    <citation type="journal article" date="2013" name="BMC Genomics">
        <title>Genomics-driven discovery of the pneumocandin biosynthetic gene cluster in the fungus Glarea lozoyensis.</title>
        <authorList>
            <person name="Chen L."/>
            <person name="Yue Q."/>
            <person name="Zhang X."/>
            <person name="Xiang M."/>
            <person name="Wang C."/>
            <person name="Li S."/>
            <person name="Che Y."/>
            <person name="Ortiz-Lopez F.J."/>
            <person name="Bills G.F."/>
            <person name="Liu X."/>
            <person name="An Z."/>
        </authorList>
    </citation>
    <scope>NUCLEOTIDE SEQUENCE [LARGE SCALE GENOMIC DNA]</scope>
    <source>
        <strain evidence="13">ATCC 20868 / MF5171</strain>
    </source>
</reference>
<feature type="domain" description="C2H2-type" evidence="11">
    <location>
        <begin position="68"/>
        <end position="97"/>
    </location>
</feature>
<dbReference type="Gene3D" id="3.30.160.60">
    <property type="entry name" value="Classic Zinc Finger"/>
    <property type="match status" value="2"/>
</dbReference>
<keyword evidence="4" id="KW-0677">Repeat</keyword>
<dbReference type="KEGG" id="glz:GLAREA_08930"/>
<sequence length="1407" mass="157763">MAEAQPPVVDTPAAAPAAEAPKPVAAAETDSLSCQWDKCSEKCTSAEALFEHICEKHVGRKSTNNLNLTCGWNSCRTTTVKRDHITSHIRVHVPLKPHKCDFCGKAFKRPQDLKKHVKTHADDSVLLRSPEQRGGQNSGYRQSGAGGRTVIADLQNLAATAGGYYAHGPPMHPGQPQYGHPQHPGGHNGYYAAPQPSSYGPVYYNVGHGHDMGHHAAYDSRKRGFDALNEFFGDAKRRNIDPSSYEQVGQRLMALQGIPIHSGGLADYMPTGPAMVSVDGHHGGHHGGPMPPHQYALPPMPNLRTKNDLMNIDQFLEQMQSTVYESSNAAAAAGVQQPGAHYTHQAVNFRQSHSPPQSALHSLHHLPHSVSSAHVTAPMMASHSTQSNASGTPALSPPSSAVSYTSGHSPSSSHGMSPISRHSTAASTAYPSLPAVTLGYSPHSTTAPASTLGTNFDSDPRRRYSGGMLQRSARDMDDDSSNGSRTPTSKENSPRLENTVRSTLSSNIDPSLSGALSPSAQSEGGDSARDRAEEAWIENIRVIEALREFVRQRLTDQDYIKDEEEDEEMTDAKSPEKSSESPREAMYTLPRPEPLQLGTWNHFRVMGAGKRTFGPPISFQDAMDDINGRNRLSFASIEDMAARYSIRPTELCLKPVELGKCAREHAVKVLESWRYLRDVVQRHEATLVKRWSKKTKNTRAQILLKAWPGMSSKHRPDYDAYRRESPQQRGKGTKFGDAYMWPYINLENLCSKSLLMLFITSRARNSPEQFARADFDATRLGRISQSIEVADIQPIEYTLFIEGESDETYGRLVSWKDDPTAARASMQTYIPGEGLVALQCQEKIYGLLVKCCESLLEHETKDNISLLDERFPISPPVIGSEPELIPSVDGENWPTLASIATEAPAAEDHIWAIGEDPGYFAETIKDWGEHRNDTLPDTNGNPHPTGPQTVEFWVRVIRNAVNAMYADFMEWNVMYNKASRLAILQENYKDVISPDKKLPKDYLIAILNFREILKVNTENPLHRLQHIQSSPPMRHIFTREPQDPYTTKMIIHPRPGAKPPARLWFLFLVDEFEHTISDPKEKENLSAYMQDNFSDLGVMTHCWHELEIYHPWAENFDRDTEELQKEMLLAQKKDVQTLLDFQAHINDLLVGIAEYGMYQGGRFDYLSDKKRTKENTEKMIEAEKNLDEFWRLLEAKWKKLAGKSLERSMKEHVLSHRGQPLERTAPWVEPTPKPKEKKSLGTYTTPEIAEQEYYDPTSLNPKTKPKNKGVATKEITRPQPTVPGLQLDKKPLLKVDKRTMKVFNTVFHIPNASDQPGEIAWKDFLYAMANTGFMPQKLYGSIWQFTPRNLDVERSIQFHEPHPGSKLKFTGARRIGRRLSRAYGWHTGMFALEDKTGKKEVVDKAKV</sequence>
<feature type="compositionally biased region" description="Polar residues" evidence="10">
    <location>
        <begin position="382"/>
        <end position="402"/>
    </location>
</feature>
<comment type="similarity">
    <text evidence="8">Belongs to the pacC/RIM101 family.</text>
</comment>
<evidence type="ECO:0000256" key="6">
    <source>
        <dbReference type="ARBA" id="ARBA00022833"/>
    </source>
</evidence>
<dbReference type="PROSITE" id="PS00028">
    <property type="entry name" value="ZINC_FINGER_C2H2_1"/>
    <property type="match status" value="2"/>
</dbReference>
<dbReference type="InterPro" id="IPR013087">
    <property type="entry name" value="Znf_C2H2_type"/>
</dbReference>
<evidence type="ECO:0000256" key="2">
    <source>
        <dbReference type="ARBA" id="ARBA00022491"/>
    </source>
</evidence>
<feature type="region of interest" description="Disordered" evidence="10">
    <location>
        <begin position="1"/>
        <end position="24"/>
    </location>
</feature>
<evidence type="ECO:0000256" key="10">
    <source>
        <dbReference type="SAM" id="MobiDB-lite"/>
    </source>
</evidence>
<feature type="region of interest" description="Disordered" evidence="10">
    <location>
        <begin position="167"/>
        <end position="192"/>
    </location>
</feature>
<evidence type="ECO:0000256" key="9">
    <source>
        <dbReference type="PROSITE-ProRule" id="PRU00042"/>
    </source>
</evidence>
<evidence type="ECO:0000313" key="13">
    <source>
        <dbReference type="Proteomes" id="UP000016922"/>
    </source>
</evidence>
<dbReference type="FunFam" id="3.30.160.60:FF:001875">
    <property type="entry name" value="pH-response transcription factor pacC/RIM101"/>
    <property type="match status" value="1"/>
</dbReference>
<evidence type="ECO:0000256" key="8">
    <source>
        <dbReference type="ARBA" id="ARBA00038089"/>
    </source>
</evidence>
<evidence type="ECO:0000256" key="4">
    <source>
        <dbReference type="ARBA" id="ARBA00022737"/>
    </source>
</evidence>